<dbReference type="OrthoDB" id="1496089at2"/>
<feature type="transmembrane region" description="Helical" evidence="6">
    <location>
        <begin position="467"/>
        <end position="487"/>
    </location>
</feature>
<gene>
    <name evidence="8" type="ORF">SAMN06265340_101308</name>
</gene>
<dbReference type="SUPFAM" id="SSF52540">
    <property type="entry name" value="P-loop containing nucleoside triphosphate hydrolases"/>
    <property type="match status" value="1"/>
</dbReference>
<evidence type="ECO:0000313" key="9">
    <source>
        <dbReference type="Proteomes" id="UP000198405"/>
    </source>
</evidence>
<evidence type="ECO:0000256" key="5">
    <source>
        <dbReference type="SAM" id="Coils"/>
    </source>
</evidence>
<dbReference type="GO" id="GO:0090729">
    <property type="term" value="F:toxin activity"/>
    <property type="evidence" value="ECO:0007669"/>
    <property type="project" value="UniProtKB-KW"/>
</dbReference>
<feature type="domain" description="G" evidence="7">
    <location>
        <begin position="78"/>
        <end position="170"/>
    </location>
</feature>
<dbReference type="InterPro" id="IPR027417">
    <property type="entry name" value="P-loop_NTPase"/>
</dbReference>
<evidence type="ECO:0000256" key="6">
    <source>
        <dbReference type="SAM" id="Phobius"/>
    </source>
</evidence>
<dbReference type="Gene3D" id="3.40.50.300">
    <property type="entry name" value="P-loop containing nucleotide triphosphate hydrolases"/>
    <property type="match status" value="1"/>
</dbReference>
<keyword evidence="6" id="KW-1133">Transmembrane helix</keyword>
<dbReference type="SUPFAM" id="SSF58064">
    <property type="entry name" value="Influenza hemagglutinin (stalk)"/>
    <property type="match status" value="1"/>
</dbReference>
<dbReference type="InterPro" id="IPR036716">
    <property type="entry name" value="Pest_crys_N_sf"/>
</dbReference>
<dbReference type="Gene3D" id="1.20.190.10">
    <property type="entry name" value="Pesticidal crystal protein, N-terminal domain"/>
    <property type="match status" value="1"/>
</dbReference>
<proteinExistence type="inferred from homology"/>
<dbReference type="CDD" id="cd00882">
    <property type="entry name" value="Ras_like_GTPase"/>
    <property type="match status" value="1"/>
</dbReference>
<dbReference type="EMBL" id="FZOB01000001">
    <property type="protein sequence ID" value="SNR63060.1"/>
    <property type="molecule type" value="Genomic_DNA"/>
</dbReference>
<dbReference type="RefSeq" id="WP_089322333.1">
    <property type="nucleotide sequence ID" value="NZ_FZOB01000001.1"/>
</dbReference>
<keyword evidence="3" id="KW-0749">Sporulation</keyword>
<keyword evidence="6" id="KW-0472">Membrane</keyword>
<evidence type="ECO:0000259" key="7">
    <source>
        <dbReference type="Pfam" id="PF01926"/>
    </source>
</evidence>
<keyword evidence="9" id="KW-1185">Reference proteome</keyword>
<evidence type="ECO:0000313" key="8">
    <source>
        <dbReference type="EMBL" id="SNR63060.1"/>
    </source>
</evidence>
<sequence>MTAREFIENSIQEFEKILEDFEERSGVILKRVASKTKRTKRKYIDKEDKIYKKIEKRIKDFYHNLSLLGKEMEFDTLNVAFFGETNVGKSTLIEALTKGDGSTIGDGRKDFTKTFRAKNFGRKIFLLDMPGIEGNEAIVSEEIKRAAKKSHIIFIVIPENKEPEEGFLEKVRTYIGDSTFVFGIINLRGIFPLNVLEKKKKNIEIVKKRTEQKLKGEFGKAFKEIFIVHGLYAFFAMNSGIPESQKSSYERVMKFVKNDREKLKEFSGINKVIETIGTYKTFSNNVILWSNIYKLFKKEKELIISVREERTQLKKTIEDFLKEIEKLKRKFDSQSESLLSDINSEVFFRLDELRDELEELICNAIDAGRDKDDLNSEIEEKIDLCIEEMEENIEYYLDDFIEDVNKDIEKLIKKLKLKFKRINLGTDIGIDVDFTEAFNSLSLSFKEAALGALSILESIVSILTGPIGAVIAGIFGLLNTFLSWLFGGNSKKNEAKRKAINEVNKTIRNIRNKLRRKVNGELKKLRREINKVEREILKIEKQIENKVEYWDILISLLVEHYISLSTNFFKTITQSVEFAYVAPDSGKNKEPVAIIVGGDIEKIGYFCNNIGIKVYFKDSIESALKTLKSKDKKLYSEIRSLVEKECF</sequence>
<evidence type="ECO:0000256" key="4">
    <source>
        <dbReference type="ARBA" id="ARBA00023026"/>
    </source>
</evidence>
<dbReference type="GO" id="GO:0005525">
    <property type="term" value="F:GTP binding"/>
    <property type="evidence" value="ECO:0007669"/>
    <property type="project" value="InterPro"/>
</dbReference>
<keyword evidence="4" id="KW-0843">Virulence</keyword>
<name>A0A238XWJ7_9BACT</name>
<comment type="similarity">
    <text evidence="1">Belongs to the delta endotoxin family.</text>
</comment>
<feature type="coiled-coil region" evidence="5">
    <location>
        <begin position="303"/>
        <end position="370"/>
    </location>
</feature>
<feature type="coiled-coil region" evidence="5">
    <location>
        <begin position="493"/>
        <end position="549"/>
    </location>
</feature>
<dbReference type="GO" id="GO:0030435">
    <property type="term" value="P:sporulation resulting in formation of a cellular spore"/>
    <property type="evidence" value="ECO:0007669"/>
    <property type="project" value="UniProtKB-KW"/>
</dbReference>
<protein>
    <submittedName>
        <fullName evidence="8">50S ribosome-binding GTPase</fullName>
    </submittedName>
</protein>
<dbReference type="InterPro" id="IPR006073">
    <property type="entry name" value="GTP-bd"/>
</dbReference>
<evidence type="ECO:0000256" key="1">
    <source>
        <dbReference type="ARBA" id="ARBA00007819"/>
    </source>
</evidence>
<evidence type="ECO:0000256" key="3">
    <source>
        <dbReference type="ARBA" id="ARBA00022969"/>
    </source>
</evidence>
<dbReference type="Proteomes" id="UP000198405">
    <property type="component" value="Unassembled WGS sequence"/>
</dbReference>
<dbReference type="Pfam" id="PF01926">
    <property type="entry name" value="MMR_HSR1"/>
    <property type="match status" value="1"/>
</dbReference>
<keyword evidence="5" id="KW-0175">Coiled coil</keyword>
<evidence type="ECO:0000256" key="2">
    <source>
        <dbReference type="ARBA" id="ARBA00022656"/>
    </source>
</evidence>
<keyword evidence="6" id="KW-0812">Transmembrane</keyword>
<keyword evidence="2" id="KW-0800">Toxin</keyword>
<reference evidence="9" key="1">
    <citation type="submission" date="2017-06" db="EMBL/GenBank/DDBJ databases">
        <authorList>
            <person name="Varghese N."/>
            <person name="Submissions S."/>
        </authorList>
    </citation>
    <scope>NUCLEOTIDE SEQUENCE [LARGE SCALE GENOMIC DNA]</scope>
    <source>
        <strain evidence="9">DSM 15668</strain>
    </source>
</reference>
<accession>A0A238XWJ7</accession>
<dbReference type="AlphaFoldDB" id="A0A238XWJ7"/>
<organism evidence="8 9">
    <name type="scientific">Desulfurobacterium atlanticum</name>
    <dbReference type="NCBI Taxonomy" id="240169"/>
    <lineage>
        <taxon>Bacteria</taxon>
        <taxon>Pseudomonadati</taxon>
        <taxon>Aquificota</taxon>
        <taxon>Aquificia</taxon>
        <taxon>Desulfurobacteriales</taxon>
        <taxon>Desulfurobacteriaceae</taxon>
        <taxon>Desulfurobacterium</taxon>
    </lineage>
</organism>